<evidence type="ECO:0000313" key="2">
    <source>
        <dbReference type="EMBL" id="KAK4462499.1"/>
    </source>
</evidence>
<feature type="transmembrane region" description="Helical" evidence="1">
    <location>
        <begin position="130"/>
        <end position="154"/>
    </location>
</feature>
<name>A0AAV9HP03_9PEZI</name>
<proteinExistence type="predicted"/>
<dbReference type="AlphaFoldDB" id="A0AAV9HP03"/>
<keyword evidence="3" id="KW-1185">Reference proteome</keyword>
<protein>
    <recommendedName>
        <fullName evidence="4">Fun14 family protein</fullName>
    </recommendedName>
</protein>
<evidence type="ECO:0000313" key="3">
    <source>
        <dbReference type="Proteomes" id="UP001321749"/>
    </source>
</evidence>
<dbReference type="EMBL" id="MU864971">
    <property type="protein sequence ID" value="KAK4462499.1"/>
    <property type="molecule type" value="Genomic_DNA"/>
</dbReference>
<gene>
    <name evidence="2" type="ORF">QBC42DRAFT_267647</name>
</gene>
<reference evidence="2" key="1">
    <citation type="journal article" date="2023" name="Mol. Phylogenet. Evol.">
        <title>Genome-scale phylogeny and comparative genomics of the fungal order Sordariales.</title>
        <authorList>
            <person name="Hensen N."/>
            <person name="Bonometti L."/>
            <person name="Westerberg I."/>
            <person name="Brannstrom I.O."/>
            <person name="Guillou S."/>
            <person name="Cros-Aarteil S."/>
            <person name="Calhoun S."/>
            <person name="Haridas S."/>
            <person name="Kuo A."/>
            <person name="Mondo S."/>
            <person name="Pangilinan J."/>
            <person name="Riley R."/>
            <person name="LaButti K."/>
            <person name="Andreopoulos B."/>
            <person name="Lipzen A."/>
            <person name="Chen C."/>
            <person name="Yan M."/>
            <person name="Daum C."/>
            <person name="Ng V."/>
            <person name="Clum A."/>
            <person name="Steindorff A."/>
            <person name="Ohm R.A."/>
            <person name="Martin F."/>
            <person name="Silar P."/>
            <person name="Natvig D.O."/>
            <person name="Lalanne C."/>
            <person name="Gautier V."/>
            <person name="Ament-Velasquez S.L."/>
            <person name="Kruys A."/>
            <person name="Hutchinson M.I."/>
            <person name="Powell A.J."/>
            <person name="Barry K."/>
            <person name="Miller A.N."/>
            <person name="Grigoriev I.V."/>
            <person name="Debuchy R."/>
            <person name="Gladieux P."/>
            <person name="Hiltunen Thoren M."/>
            <person name="Johannesson H."/>
        </authorList>
    </citation>
    <scope>NUCLEOTIDE SEQUENCE</scope>
    <source>
        <strain evidence="2">PSN324</strain>
    </source>
</reference>
<keyword evidence="1" id="KW-1133">Transmembrane helix</keyword>
<evidence type="ECO:0000256" key="1">
    <source>
        <dbReference type="SAM" id="Phobius"/>
    </source>
</evidence>
<comment type="caution">
    <text evidence="2">The sequence shown here is derived from an EMBL/GenBank/DDBJ whole genome shotgun (WGS) entry which is preliminary data.</text>
</comment>
<sequence>MATRLLVARTVRRSAPVIGFGLTSSALLVAHNQRPTRFDHISASAPLTQEYSTKRPERKDYLDTEIIRQLSGGSVSGFITGLLVSTFSKTLVLLAGISLVILQLSSSYASRFGINLTQKLRNRIPPSSRILTALNFHAAFKLSFAIAFAMSAFMSF</sequence>
<feature type="transmembrane region" description="Helical" evidence="1">
    <location>
        <begin position="90"/>
        <end position="109"/>
    </location>
</feature>
<keyword evidence="1" id="KW-0812">Transmembrane</keyword>
<evidence type="ECO:0008006" key="4">
    <source>
        <dbReference type="Google" id="ProtNLM"/>
    </source>
</evidence>
<dbReference type="Proteomes" id="UP001321749">
    <property type="component" value="Unassembled WGS sequence"/>
</dbReference>
<accession>A0AAV9HP03</accession>
<organism evidence="2 3">
    <name type="scientific">Cladorrhinum samala</name>
    <dbReference type="NCBI Taxonomy" id="585594"/>
    <lineage>
        <taxon>Eukaryota</taxon>
        <taxon>Fungi</taxon>
        <taxon>Dikarya</taxon>
        <taxon>Ascomycota</taxon>
        <taxon>Pezizomycotina</taxon>
        <taxon>Sordariomycetes</taxon>
        <taxon>Sordariomycetidae</taxon>
        <taxon>Sordariales</taxon>
        <taxon>Podosporaceae</taxon>
        <taxon>Cladorrhinum</taxon>
    </lineage>
</organism>
<keyword evidence="1" id="KW-0472">Membrane</keyword>
<reference evidence="2" key="2">
    <citation type="submission" date="2023-06" db="EMBL/GenBank/DDBJ databases">
        <authorList>
            <consortium name="Lawrence Berkeley National Laboratory"/>
            <person name="Mondo S.J."/>
            <person name="Hensen N."/>
            <person name="Bonometti L."/>
            <person name="Westerberg I."/>
            <person name="Brannstrom I.O."/>
            <person name="Guillou S."/>
            <person name="Cros-Aarteil S."/>
            <person name="Calhoun S."/>
            <person name="Haridas S."/>
            <person name="Kuo A."/>
            <person name="Pangilinan J."/>
            <person name="Riley R."/>
            <person name="Labutti K."/>
            <person name="Andreopoulos B."/>
            <person name="Lipzen A."/>
            <person name="Chen C."/>
            <person name="Yanf M."/>
            <person name="Daum C."/>
            <person name="Ng V."/>
            <person name="Clum A."/>
            <person name="Steindorff A."/>
            <person name="Ohm R."/>
            <person name="Martin F."/>
            <person name="Silar P."/>
            <person name="Natvig D."/>
            <person name="Lalanne C."/>
            <person name="Gautier V."/>
            <person name="Ament-Velasquez S.L."/>
            <person name="Kruys A."/>
            <person name="Hutchinson M.I."/>
            <person name="Powell A.J."/>
            <person name="Barry K."/>
            <person name="Miller A.N."/>
            <person name="Grigoriev I.V."/>
            <person name="Debuchy R."/>
            <person name="Gladieux P."/>
            <person name="Thoren M.H."/>
            <person name="Johannesson H."/>
        </authorList>
    </citation>
    <scope>NUCLEOTIDE SEQUENCE</scope>
    <source>
        <strain evidence="2">PSN324</strain>
    </source>
</reference>